<evidence type="ECO:0000313" key="5">
    <source>
        <dbReference type="EMBL" id="WIY04156.1"/>
    </source>
</evidence>
<dbReference type="EMBL" id="CP127295">
    <property type="protein sequence ID" value="WIY04156.1"/>
    <property type="molecule type" value="Genomic_DNA"/>
</dbReference>
<dbReference type="Gene3D" id="1.10.10.10">
    <property type="entry name" value="Winged helix-like DNA-binding domain superfamily/Winged helix DNA-binding domain"/>
    <property type="match status" value="1"/>
</dbReference>
<sequence>MDESTAWAERAAAFFAEQYGIPPIAGRILGWLMVCDPPAQSATAIAEAIGASRASLTSNTNLLTASRLVRKQRVPGDRTTYFRIDDDAWPRVVRERIATLASFVDIADDGLALFEPGDERAARVQAARDTFAWLAEALEGPR</sequence>
<gene>
    <name evidence="5" type="ORF">QRX60_10015</name>
</gene>
<evidence type="ECO:0000256" key="1">
    <source>
        <dbReference type="ARBA" id="ARBA00023015"/>
    </source>
</evidence>
<dbReference type="InterPro" id="IPR000835">
    <property type="entry name" value="HTH_MarR-typ"/>
</dbReference>
<dbReference type="InterPro" id="IPR036390">
    <property type="entry name" value="WH_DNA-bd_sf"/>
</dbReference>
<proteinExistence type="predicted"/>
<dbReference type="Gene3D" id="1.10.287.160">
    <property type="entry name" value="HR1 repeat"/>
    <property type="match status" value="1"/>
</dbReference>
<dbReference type="AlphaFoldDB" id="A0A9Y2NFV8"/>
<dbReference type="GO" id="GO:0003677">
    <property type="term" value="F:DNA binding"/>
    <property type="evidence" value="ECO:0007669"/>
    <property type="project" value="UniProtKB-KW"/>
</dbReference>
<dbReference type="SUPFAM" id="SSF46785">
    <property type="entry name" value="Winged helix' DNA-binding domain"/>
    <property type="match status" value="1"/>
</dbReference>
<reference evidence="5 6" key="1">
    <citation type="submission" date="2023-06" db="EMBL/GenBank/DDBJ databases">
        <authorList>
            <person name="Oyuntsetseg B."/>
            <person name="Kim S.B."/>
        </authorList>
    </citation>
    <scope>NUCLEOTIDE SEQUENCE [LARGE SCALE GENOMIC DNA]</scope>
    <source>
        <strain evidence="5 6">4-36</strain>
    </source>
</reference>
<keyword evidence="3" id="KW-0804">Transcription</keyword>
<protein>
    <submittedName>
        <fullName evidence="5">MarR family transcriptional regulator</fullName>
    </submittedName>
</protein>
<keyword evidence="6" id="KW-1185">Reference proteome</keyword>
<dbReference type="Proteomes" id="UP001239397">
    <property type="component" value="Chromosome"/>
</dbReference>
<dbReference type="InterPro" id="IPR052362">
    <property type="entry name" value="HTH-GbsR_regulator"/>
</dbReference>
<evidence type="ECO:0000313" key="6">
    <source>
        <dbReference type="Proteomes" id="UP001239397"/>
    </source>
</evidence>
<evidence type="ECO:0000256" key="2">
    <source>
        <dbReference type="ARBA" id="ARBA00023125"/>
    </source>
</evidence>
<accession>A0A9Y2NFV8</accession>
<keyword evidence="1" id="KW-0805">Transcription regulation</keyword>
<dbReference type="KEGG" id="amog:QRX60_10015"/>
<organism evidence="5 6">
    <name type="scientific">Amycolatopsis mongoliensis</name>
    <dbReference type="NCBI Taxonomy" id="715475"/>
    <lineage>
        <taxon>Bacteria</taxon>
        <taxon>Bacillati</taxon>
        <taxon>Actinomycetota</taxon>
        <taxon>Actinomycetes</taxon>
        <taxon>Pseudonocardiales</taxon>
        <taxon>Pseudonocardiaceae</taxon>
        <taxon>Amycolatopsis</taxon>
    </lineage>
</organism>
<dbReference type="GO" id="GO:0003700">
    <property type="term" value="F:DNA-binding transcription factor activity"/>
    <property type="evidence" value="ECO:0007669"/>
    <property type="project" value="InterPro"/>
</dbReference>
<keyword evidence="2" id="KW-0238">DNA-binding</keyword>
<evidence type="ECO:0000256" key="3">
    <source>
        <dbReference type="ARBA" id="ARBA00023163"/>
    </source>
</evidence>
<dbReference type="InterPro" id="IPR036388">
    <property type="entry name" value="WH-like_DNA-bd_sf"/>
</dbReference>
<dbReference type="Pfam" id="PF12802">
    <property type="entry name" value="MarR_2"/>
    <property type="match status" value="1"/>
</dbReference>
<dbReference type="RefSeq" id="WP_286000489.1">
    <property type="nucleotide sequence ID" value="NZ_CP127295.1"/>
</dbReference>
<feature type="domain" description="HTH marR-type" evidence="4">
    <location>
        <begin position="19"/>
        <end position="78"/>
    </location>
</feature>
<name>A0A9Y2NFV8_9PSEU</name>
<dbReference type="PANTHER" id="PTHR38465">
    <property type="entry name" value="HTH-TYPE TRANSCRIPTIONAL REGULATOR MJ1563-RELATED"/>
    <property type="match status" value="1"/>
</dbReference>
<dbReference type="PANTHER" id="PTHR38465:SF2">
    <property type="entry name" value="HTH-TYPE TRANSCRIPTIONAL REGULATOR MMPR5"/>
    <property type="match status" value="1"/>
</dbReference>
<evidence type="ECO:0000259" key="4">
    <source>
        <dbReference type="Pfam" id="PF12802"/>
    </source>
</evidence>